<dbReference type="InterPro" id="IPR002477">
    <property type="entry name" value="Peptidoglycan-bd-like"/>
</dbReference>
<proteinExistence type="predicted"/>
<dbReference type="SUPFAM" id="SSF47090">
    <property type="entry name" value="PGBD-like"/>
    <property type="match status" value="1"/>
</dbReference>
<feature type="chain" id="PRO_5038382249" evidence="1">
    <location>
        <begin position="30"/>
        <end position="243"/>
    </location>
</feature>
<evidence type="ECO:0000313" key="4">
    <source>
        <dbReference type="Proteomes" id="UP000562984"/>
    </source>
</evidence>
<dbReference type="EMBL" id="JABEND010000002">
    <property type="protein sequence ID" value="NNG35130.1"/>
    <property type="molecule type" value="Genomic_DNA"/>
</dbReference>
<gene>
    <name evidence="3" type="ORF">HKD39_05280</name>
</gene>
<dbReference type="AlphaFoldDB" id="A0A849A9H0"/>
<keyword evidence="4" id="KW-1185">Reference proteome</keyword>
<dbReference type="InterPro" id="IPR036365">
    <property type="entry name" value="PGBD-like_sf"/>
</dbReference>
<accession>A0A849A9H0</accession>
<keyword evidence="1" id="KW-0732">Signal</keyword>
<feature type="domain" description="Peptidoglycan binding-like" evidence="2">
    <location>
        <begin position="86"/>
        <end position="140"/>
    </location>
</feature>
<evidence type="ECO:0000313" key="3">
    <source>
        <dbReference type="EMBL" id="NNG35130.1"/>
    </source>
</evidence>
<feature type="signal peptide" evidence="1">
    <location>
        <begin position="1"/>
        <end position="29"/>
    </location>
</feature>
<comment type="caution">
    <text evidence="3">The sequence shown here is derived from an EMBL/GenBank/DDBJ whole genome shotgun (WGS) entry which is preliminary data.</text>
</comment>
<protein>
    <submittedName>
        <fullName evidence="3">Peptidoglycan-binding protein</fullName>
    </submittedName>
</protein>
<sequence length="243" mass="24740">MNSLTRRIATAATGFGVAATIGLATVAAASGSTAAAAPAAPKSERVVSAAVAPAAQVQQFTAAASADTDRSAFVRSLPAVREGQRNEYVLALQVGLKLRGYGLDGTGYFGPATKAAVSDWQRKHGITASGLVGVQTWNSLVGSPVSAKPGNPQLSPGGTWTYASCDLRSGIAELGELFGTSAGLNVQSCLDEWSRAPYRGAEVTAVKAIQSRAGINPSGIVGERTTNAIHVASVLYSSNCRCG</sequence>
<name>A0A849A9H0_9ACTN</name>
<dbReference type="InterPro" id="IPR036366">
    <property type="entry name" value="PGBDSf"/>
</dbReference>
<reference evidence="3 4" key="1">
    <citation type="submission" date="2020-05" db="EMBL/GenBank/DDBJ databases">
        <title>Nakamurella sp. DB0629 isolated from air conditioner.</title>
        <authorList>
            <person name="Kim D.H."/>
            <person name="Kim D.-U."/>
        </authorList>
    </citation>
    <scope>NUCLEOTIDE SEQUENCE [LARGE SCALE GENOMIC DNA]</scope>
    <source>
        <strain evidence="3 4">DB0629</strain>
    </source>
</reference>
<dbReference type="Gene3D" id="1.10.101.10">
    <property type="entry name" value="PGBD-like superfamily/PGBD"/>
    <property type="match status" value="1"/>
</dbReference>
<dbReference type="Proteomes" id="UP000562984">
    <property type="component" value="Unassembled WGS sequence"/>
</dbReference>
<dbReference type="RefSeq" id="WP_171198748.1">
    <property type="nucleotide sequence ID" value="NZ_JABEND010000002.1"/>
</dbReference>
<dbReference type="Pfam" id="PF01471">
    <property type="entry name" value="PG_binding_1"/>
    <property type="match status" value="1"/>
</dbReference>
<evidence type="ECO:0000256" key="1">
    <source>
        <dbReference type="SAM" id="SignalP"/>
    </source>
</evidence>
<evidence type="ECO:0000259" key="2">
    <source>
        <dbReference type="Pfam" id="PF01471"/>
    </source>
</evidence>
<organism evidence="3 4">
    <name type="scientific">Nakamurella aerolata</name>
    <dbReference type="NCBI Taxonomy" id="1656892"/>
    <lineage>
        <taxon>Bacteria</taxon>
        <taxon>Bacillati</taxon>
        <taxon>Actinomycetota</taxon>
        <taxon>Actinomycetes</taxon>
        <taxon>Nakamurellales</taxon>
        <taxon>Nakamurellaceae</taxon>
        <taxon>Nakamurella</taxon>
    </lineage>
</organism>